<keyword evidence="1" id="KW-0472">Membrane</keyword>
<dbReference type="OrthoDB" id="5297034at2"/>
<sequence length="104" mass="11870">MNDDGIYRRIEQNPRFRELVARRERFAWLLSSIMLGLYFAYILIIAFVPQVLGIKLSAESATTLGMPVGVGLILLAFVLTGVYTYRANGEFDRLNQELLDEVQK</sequence>
<gene>
    <name evidence="3" type="ORF">SAMN04244572_02105</name>
    <name evidence="4" type="ORF">SAMN04244573_01844</name>
    <name evidence="2" type="ORF">SAMN04244579_01107</name>
</gene>
<evidence type="ECO:0000313" key="2">
    <source>
        <dbReference type="EMBL" id="SEI55113.1"/>
    </source>
</evidence>
<feature type="transmembrane region" description="Helical" evidence="1">
    <location>
        <begin position="64"/>
        <end position="85"/>
    </location>
</feature>
<dbReference type="EMBL" id="FNYO01000009">
    <property type="protein sequence ID" value="SEI55113.1"/>
    <property type="molecule type" value="Genomic_DNA"/>
</dbReference>
<name>A0A1H6UUL2_9GAMM</name>
<dbReference type="InterPro" id="IPR007436">
    <property type="entry name" value="DUF485"/>
</dbReference>
<dbReference type="STRING" id="170623.SAMN04244579_01107"/>
<proteinExistence type="predicted"/>
<accession>A0A1H6UUL2</accession>
<dbReference type="RefSeq" id="WP_090621385.1">
    <property type="nucleotide sequence ID" value="NZ_FNYO01000009.1"/>
</dbReference>
<feature type="transmembrane region" description="Helical" evidence="1">
    <location>
        <begin position="26"/>
        <end position="52"/>
    </location>
</feature>
<dbReference type="Proteomes" id="UP000199005">
    <property type="component" value="Unassembled WGS sequence"/>
</dbReference>
<dbReference type="EMBL" id="FNYQ01000031">
    <property type="protein sequence ID" value="SEI92010.1"/>
    <property type="molecule type" value="Genomic_DNA"/>
</dbReference>
<dbReference type="Proteomes" id="UP000199250">
    <property type="component" value="Unassembled WGS sequence"/>
</dbReference>
<dbReference type="AlphaFoldDB" id="A0A1H6UUL2"/>
<evidence type="ECO:0000313" key="4">
    <source>
        <dbReference type="EMBL" id="SEQ57568.1"/>
    </source>
</evidence>
<dbReference type="Proteomes" id="UP000199267">
    <property type="component" value="Unassembled WGS sequence"/>
</dbReference>
<evidence type="ECO:0000313" key="7">
    <source>
        <dbReference type="Proteomes" id="UP000199267"/>
    </source>
</evidence>
<evidence type="ECO:0000313" key="6">
    <source>
        <dbReference type="Proteomes" id="UP000199250"/>
    </source>
</evidence>
<keyword evidence="1" id="KW-1133">Transmembrane helix</keyword>
<dbReference type="GO" id="GO:0005886">
    <property type="term" value="C:plasma membrane"/>
    <property type="evidence" value="ECO:0007669"/>
    <property type="project" value="TreeGrafter"/>
</dbReference>
<dbReference type="PANTHER" id="PTHR38598:SF1">
    <property type="entry name" value="INNER MEMBRANE PROTEIN YJCH"/>
    <property type="match status" value="1"/>
</dbReference>
<evidence type="ECO:0000313" key="5">
    <source>
        <dbReference type="Proteomes" id="UP000199005"/>
    </source>
</evidence>
<dbReference type="InterPro" id="IPR052959">
    <property type="entry name" value="Inner_membrane_assoc"/>
</dbReference>
<evidence type="ECO:0000256" key="1">
    <source>
        <dbReference type="SAM" id="Phobius"/>
    </source>
</evidence>
<dbReference type="EMBL" id="FOFJ01000013">
    <property type="protein sequence ID" value="SEQ57568.1"/>
    <property type="molecule type" value="Genomic_DNA"/>
</dbReference>
<keyword evidence="1" id="KW-0812">Transmembrane</keyword>
<protein>
    <submittedName>
        <fullName evidence="3">Uncharacterized membrane protein, DUF485 family</fullName>
    </submittedName>
</protein>
<dbReference type="PANTHER" id="PTHR38598">
    <property type="entry name" value="INNER MEMBRANE PROTEIN YJCH"/>
    <property type="match status" value="1"/>
</dbReference>
<evidence type="ECO:0000313" key="3">
    <source>
        <dbReference type="EMBL" id="SEI92010.1"/>
    </source>
</evidence>
<organism evidence="3 6">
    <name type="scientific">Azotobacter beijerinckii</name>
    <dbReference type="NCBI Taxonomy" id="170623"/>
    <lineage>
        <taxon>Bacteria</taxon>
        <taxon>Pseudomonadati</taxon>
        <taxon>Pseudomonadota</taxon>
        <taxon>Gammaproteobacteria</taxon>
        <taxon>Pseudomonadales</taxon>
        <taxon>Pseudomonadaceae</taxon>
        <taxon>Azotobacter</taxon>
    </lineage>
</organism>
<reference evidence="5 6" key="1">
    <citation type="submission" date="2016-10" db="EMBL/GenBank/DDBJ databases">
        <authorList>
            <person name="de Groot N.N."/>
        </authorList>
    </citation>
    <scope>NUCLEOTIDE SEQUENCE [LARGE SCALE GENOMIC DNA]</scope>
    <source>
        <strain evidence="2 5">DSM 1041</strain>
        <strain evidence="3 6">DSM 373</strain>
        <strain evidence="4 7">DSM 378</strain>
    </source>
</reference>
<dbReference type="Pfam" id="PF04341">
    <property type="entry name" value="DUF485"/>
    <property type="match status" value="1"/>
</dbReference>